<dbReference type="InterPro" id="IPR001764">
    <property type="entry name" value="Glyco_hydro_3_N"/>
</dbReference>
<dbReference type="InterPro" id="IPR026891">
    <property type="entry name" value="Fn3-like"/>
</dbReference>
<feature type="region of interest" description="Disordered" evidence="3">
    <location>
        <begin position="532"/>
        <end position="553"/>
    </location>
</feature>
<dbReference type="SUPFAM" id="SSF52279">
    <property type="entry name" value="Beta-D-glucan exohydrolase, C-terminal domain"/>
    <property type="match status" value="1"/>
</dbReference>
<dbReference type="Gene3D" id="2.60.40.10">
    <property type="entry name" value="Immunoglobulins"/>
    <property type="match status" value="1"/>
</dbReference>
<dbReference type="PANTHER" id="PTHR30620:SF123">
    <property type="entry name" value="BETA-XYLOSIDASE"/>
    <property type="match status" value="1"/>
</dbReference>
<dbReference type="AlphaFoldDB" id="A0A918R519"/>
<gene>
    <name evidence="5" type="ORF">GCM10007028_25420</name>
</gene>
<dbReference type="SMART" id="SM01217">
    <property type="entry name" value="Fn3_like"/>
    <property type="match status" value="1"/>
</dbReference>
<keyword evidence="2 5" id="KW-0378">Hydrolase</keyword>
<dbReference type="InterPro" id="IPR013783">
    <property type="entry name" value="Ig-like_fold"/>
</dbReference>
<proteinExistence type="inferred from homology"/>
<dbReference type="Gene3D" id="3.20.20.300">
    <property type="entry name" value="Glycoside hydrolase, family 3, N-terminal domain"/>
    <property type="match status" value="1"/>
</dbReference>
<dbReference type="FunFam" id="3.40.50.1700:FF:000009">
    <property type="entry name" value="Periplasmic beta-glucosidase"/>
    <property type="match status" value="1"/>
</dbReference>
<reference evidence="5" key="2">
    <citation type="submission" date="2020-09" db="EMBL/GenBank/DDBJ databases">
        <authorList>
            <person name="Sun Q."/>
            <person name="Kim S."/>
        </authorList>
    </citation>
    <scope>NUCLEOTIDE SEQUENCE</scope>
    <source>
        <strain evidence="5">KCTC 12710</strain>
    </source>
</reference>
<evidence type="ECO:0000256" key="3">
    <source>
        <dbReference type="SAM" id="MobiDB-lite"/>
    </source>
</evidence>
<evidence type="ECO:0000256" key="1">
    <source>
        <dbReference type="ARBA" id="ARBA00005336"/>
    </source>
</evidence>
<dbReference type="InterPro" id="IPR051915">
    <property type="entry name" value="Cellulose_Degrad_GH3"/>
</dbReference>
<dbReference type="InterPro" id="IPR036881">
    <property type="entry name" value="Glyco_hydro_3_C_sf"/>
</dbReference>
<organism evidence="5 6">
    <name type="scientific">Algibacter mikhailovii</name>
    <dbReference type="NCBI Taxonomy" id="425498"/>
    <lineage>
        <taxon>Bacteria</taxon>
        <taxon>Pseudomonadati</taxon>
        <taxon>Bacteroidota</taxon>
        <taxon>Flavobacteriia</taxon>
        <taxon>Flavobacteriales</taxon>
        <taxon>Flavobacteriaceae</taxon>
        <taxon>Algibacter</taxon>
    </lineage>
</organism>
<dbReference type="Pfam" id="PF00933">
    <property type="entry name" value="Glyco_hydro_3"/>
    <property type="match status" value="1"/>
</dbReference>
<evidence type="ECO:0000256" key="2">
    <source>
        <dbReference type="ARBA" id="ARBA00022801"/>
    </source>
</evidence>
<dbReference type="FunFam" id="2.60.40.10:FF:000495">
    <property type="entry name" value="Periplasmic beta-glucosidase"/>
    <property type="match status" value="1"/>
</dbReference>
<evidence type="ECO:0000313" key="5">
    <source>
        <dbReference type="EMBL" id="GGZ86031.1"/>
    </source>
</evidence>
<reference evidence="5" key="1">
    <citation type="journal article" date="2014" name="Int. J. Syst. Evol. Microbiol.">
        <title>Complete genome sequence of Corynebacterium casei LMG S-19264T (=DSM 44701T), isolated from a smear-ripened cheese.</title>
        <authorList>
            <consortium name="US DOE Joint Genome Institute (JGI-PGF)"/>
            <person name="Walter F."/>
            <person name="Albersmeier A."/>
            <person name="Kalinowski J."/>
            <person name="Ruckert C."/>
        </authorList>
    </citation>
    <scope>NUCLEOTIDE SEQUENCE</scope>
    <source>
        <strain evidence="5">KCTC 12710</strain>
    </source>
</reference>
<comment type="similarity">
    <text evidence="1">Belongs to the glycosyl hydrolase 3 family.</text>
</comment>
<evidence type="ECO:0000259" key="4">
    <source>
        <dbReference type="SMART" id="SM01217"/>
    </source>
</evidence>
<dbReference type="InterPro" id="IPR017853">
    <property type="entry name" value="GH"/>
</dbReference>
<dbReference type="Pfam" id="PF01915">
    <property type="entry name" value="Glyco_hydro_3_C"/>
    <property type="match status" value="1"/>
</dbReference>
<comment type="caution">
    <text evidence="5">The sequence shown here is derived from an EMBL/GenBank/DDBJ whole genome shotgun (WGS) entry which is preliminary data.</text>
</comment>
<sequence length="799" mass="87996">MKIIKFLCSCLIATCFNCQDFAIKSSSLENALYKDPSQPVEKRVKDLIGRMTLEEKVAQMHQVTLNGLVLNKNGKVNDDDIETLFKGIGSGTVESPFLNYADVATISEATDRYLRNKTRLGIPAIQIAEGLHGYLAFDTTIFPQAIALGSTWEPELIKQMSAVVAKEASASGVDQALSPVFDVIRDPRWGRTEESYSEDPYLVSKMGVAFVNGLQGEKEITKNGIPEGKLMATVKHFGAYSAPLGGINLGVVSLGERELRNTHYYPVKKAIDDANVYVVMPSYNELDGVPIHANKKILRDVLRDELGFKGYTFSDYEAIDMLTSYFHNVAKTRDEAGIMALKGGTDLEAPGAMTYKNLVTLVKEGRLEESLINQAVSRILTAKFKAGLFERPYSKPEKIEEIVHTYEAIKLSRTLAEESIILLKNENNLLPLDQTKIKSIAVIGPNADQIQYGDYSATKNKATGVTILEGIKSLVGKNVKVNYAKGTHISKLDKSGIVAAVTAARESDVVVLAIGGTHKVLGGVGWEGPKSSFEVDDETLNPPTGGEGYDRTSLRPPGVQSELIKAIHATGKPIVLVMVHGRPYSIVWENENLPAIVETWYNGEQGGNAIADVLFGNVNPSGKLTLSVPRTVGQIPVFYNHQPSHRGFYGKPGTIKAPGRDYVFETPVPLFEFGYGLSYTTFEYRNLKLDKNSYSVNDDLIKVSFELTNNGAYDGKEVVQLYYNDIYSSVATPVKILKGFKKIHLKKGETKTVDLELSIQEMGLWNTEMKYVVEPGEFNIMIGASSNDIRLNERIDIKL</sequence>
<dbReference type="SUPFAM" id="SSF51445">
    <property type="entry name" value="(Trans)glycosidases"/>
    <property type="match status" value="1"/>
</dbReference>
<evidence type="ECO:0000313" key="6">
    <source>
        <dbReference type="Proteomes" id="UP000636004"/>
    </source>
</evidence>
<dbReference type="Proteomes" id="UP000636004">
    <property type="component" value="Unassembled WGS sequence"/>
</dbReference>
<dbReference type="EMBL" id="BMWZ01000005">
    <property type="protein sequence ID" value="GGZ86031.1"/>
    <property type="molecule type" value="Genomic_DNA"/>
</dbReference>
<dbReference type="Pfam" id="PF14310">
    <property type="entry name" value="Fn3-like"/>
    <property type="match status" value="1"/>
</dbReference>
<feature type="domain" description="Fibronectin type III-like" evidence="4">
    <location>
        <begin position="717"/>
        <end position="786"/>
    </location>
</feature>
<dbReference type="RefSeq" id="WP_189361242.1">
    <property type="nucleotide sequence ID" value="NZ_BMWZ01000005.1"/>
</dbReference>
<dbReference type="GO" id="GO:0009251">
    <property type="term" value="P:glucan catabolic process"/>
    <property type="evidence" value="ECO:0007669"/>
    <property type="project" value="TreeGrafter"/>
</dbReference>
<dbReference type="PANTHER" id="PTHR30620">
    <property type="entry name" value="PERIPLASMIC BETA-GLUCOSIDASE-RELATED"/>
    <property type="match status" value="1"/>
</dbReference>
<keyword evidence="6" id="KW-1185">Reference proteome</keyword>
<dbReference type="GO" id="GO:0008422">
    <property type="term" value="F:beta-glucosidase activity"/>
    <property type="evidence" value="ECO:0007669"/>
    <property type="project" value="UniProtKB-ARBA"/>
</dbReference>
<dbReference type="InterPro" id="IPR036962">
    <property type="entry name" value="Glyco_hydro_3_N_sf"/>
</dbReference>
<dbReference type="InterPro" id="IPR002772">
    <property type="entry name" value="Glyco_hydro_3_C"/>
</dbReference>
<dbReference type="Gene3D" id="3.40.50.1700">
    <property type="entry name" value="Glycoside hydrolase family 3 C-terminal domain"/>
    <property type="match status" value="1"/>
</dbReference>
<name>A0A918R519_9FLAO</name>
<protein>
    <submittedName>
        <fullName evidence="5">Glycosyl hydrolase family 3</fullName>
    </submittedName>
</protein>
<dbReference type="PRINTS" id="PR00133">
    <property type="entry name" value="GLHYDRLASE3"/>
</dbReference>
<accession>A0A918R519</accession>